<evidence type="ECO:0000313" key="2">
    <source>
        <dbReference type="EMBL" id="EAW13109.1"/>
    </source>
</evidence>
<dbReference type="KEGG" id="act:ACLA_015510"/>
<dbReference type="eggNOG" id="ENOG502SPJ4">
    <property type="taxonomic scope" value="Eukaryota"/>
</dbReference>
<dbReference type="HOGENOM" id="CLU_038592_0_0_1"/>
<dbReference type="Proteomes" id="UP000006701">
    <property type="component" value="Unassembled WGS sequence"/>
</dbReference>
<name>A1CBJ1_ASPCL</name>
<dbReference type="AlphaFoldDB" id="A1CBJ1"/>
<proteinExistence type="predicted"/>
<dbReference type="VEuPathDB" id="FungiDB:ACLA_015510"/>
<feature type="compositionally biased region" description="Polar residues" evidence="1">
    <location>
        <begin position="225"/>
        <end position="236"/>
    </location>
</feature>
<dbReference type="OrthoDB" id="202825at2759"/>
<gene>
    <name evidence="2" type="ORF">ACLA_015510</name>
</gene>
<protein>
    <submittedName>
        <fullName evidence="2">Uncharacterized protein</fullName>
    </submittedName>
</protein>
<organism evidence="2 3">
    <name type="scientific">Aspergillus clavatus (strain ATCC 1007 / CBS 513.65 / DSM 816 / NCTC 3887 / NRRL 1 / QM 1276 / 107)</name>
    <dbReference type="NCBI Taxonomy" id="344612"/>
    <lineage>
        <taxon>Eukaryota</taxon>
        <taxon>Fungi</taxon>
        <taxon>Dikarya</taxon>
        <taxon>Ascomycota</taxon>
        <taxon>Pezizomycotina</taxon>
        <taxon>Eurotiomycetes</taxon>
        <taxon>Eurotiomycetidae</taxon>
        <taxon>Eurotiales</taxon>
        <taxon>Aspergillaceae</taxon>
        <taxon>Aspergillus</taxon>
        <taxon>Aspergillus subgen. Fumigati</taxon>
    </lineage>
</organism>
<dbReference type="EMBL" id="DS027049">
    <property type="protein sequence ID" value="EAW13109.1"/>
    <property type="molecule type" value="Genomic_DNA"/>
</dbReference>
<keyword evidence="3" id="KW-1185">Reference proteome</keyword>
<dbReference type="OMA" id="HFYTLQK"/>
<accession>A1CBJ1</accession>
<feature type="region of interest" description="Disordered" evidence="1">
    <location>
        <begin position="202"/>
        <end position="236"/>
    </location>
</feature>
<feature type="compositionally biased region" description="Basic residues" evidence="1">
    <location>
        <begin position="212"/>
        <end position="222"/>
    </location>
</feature>
<dbReference type="GeneID" id="4706449"/>
<evidence type="ECO:0000256" key="1">
    <source>
        <dbReference type="SAM" id="MobiDB-lite"/>
    </source>
</evidence>
<reference evidence="2 3" key="1">
    <citation type="journal article" date="2008" name="PLoS Genet.">
        <title>Genomic islands in the pathogenic filamentous fungus Aspergillus fumigatus.</title>
        <authorList>
            <person name="Fedorova N.D."/>
            <person name="Khaldi N."/>
            <person name="Joardar V.S."/>
            <person name="Maiti R."/>
            <person name="Amedeo P."/>
            <person name="Anderson M.J."/>
            <person name="Crabtree J."/>
            <person name="Silva J.C."/>
            <person name="Badger J.H."/>
            <person name="Albarraq A."/>
            <person name="Angiuoli S."/>
            <person name="Bussey H."/>
            <person name="Bowyer P."/>
            <person name="Cotty P.J."/>
            <person name="Dyer P.S."/>
            <person name="Egan A."/>
            <person name="Galens K."/>
            <person name="Fraser-Liggett C.M."/>
            <person name="Haas B.J."/>
            <person name="Inman J.M."/>
            <person name="Kent R."/>
            <person name="Lemieux S."/>
            <person name="Malavazi I."/>
            <person name="Orvis J."/>
            <person name="Roemer T."/>
            <person name="Ronning C.M."/>
            <person name="Sundaram J.P."/>
            <person name="Sutton G."/>
            <person name="Turner G."/>
            <person name="Venter J.C."/>
            <person name="White O.R."/>
            <person name="Whitty B.R."/>
            <person name="Youngman P."/>
            <person name="Wolfe K.H."/>
            <person name="Goldman G.H."/>
            <person name="Wortman J.R."/>
            <person name="Jiang B."/>
            <person name="Denning D.W."/>
            <person name="Nierman W.C."/>
        </authorList>
    </citation>
    <scope>NUCLEOTIDE SEQUENCE [LARGE SCALE GENOMIC DNA]</scope>
    <source>
        <strain evidence="3">ATCC 1007 / CBS 513.65 / DSM 816 / NCTC 3887 / NRRL 1</strain>
    </source>
</reference>
<dbReference type="RefSeq" id="XP_001274535.1">
    <property type="nucleotide sequence ID" value="XM_001274534.1"/>
</dbReference>
<sequence length="432" mass="48129">MDRVYELEQRNEALLAKMQAQKVATQHEAQVSTKRKANGNSGACKRAKTQGNLQTQALETVIGRYKLVGQKYYIEEPSGAFMRHFYTLQKAIQRRPSRSNIVQAAICLCQVATKDLLSAVCEKKETGLRASKKSLLQTGQPKLTQVMRSVECAFGLLLQALQKLPDSENAPQDKGRLKYHLVELYQAIATTLERYCVTKSAQTSPGTVSKSSKNKQSKRSKGGKATQSLEPSTSEITDEVANQLSQLLGTMALSLDLSCPDHQGLFEGFLFTLLNRVGTLLCIFVFQDLQLRPDLHVNMTKLPLPQGLVGVELDDQSLRAAQVEARYLVWPVERALALLDMAPAPQKTGGTMEFVTTTRQKLQGTLLQAVFGSDKSMFPHTLQLPEKLDPRTLTSLPACTYITEQSVPEWFTREIWRLLGWELLVNKGSLKD</sequence>
<evidence type="ECO:0000313" key="3">
    <source>
        <dbReference type="Proteomes" id="UP000006701"/>
    </source>
</evidence>